<organism evidence="1 2">
    <name type="scientific">Phytophthora palmivora</name>
    <dbReference type="NCBI Taxonomy" id="4796"/>
    <lineage>
        <taxon>Eukaryota</taxon>
        <taxon>Sar</taxon>
        <taxon>Stramenopiles</taxon>
        <taxon>Oomycota</taxon>
        <taxon>Peronosporomycetes</taxon>
        <taxon>Peronosporales</taxon>
        <taxon>Peronosporaceae</taxon>
        <taxon>Phytophthora</taxon>
    </lineage>
</organism>
<evidence type="ECO:0000313" key="2">
    <source>
        <dbReference type="Proteomes" id="UP000237271"/>
    </source>
</evidence>
<accession>A0A2P4YIH2</accession>
<proteinExistence type="predicted"/>
<reference evidence="1 2" key="1">
    <citation type="journal article" date="2017" name="Genome Biol. Evol.">
        <title>Phytophthora megakarya and P. palmivora, closely related causal agents of cacao black pod rot, underwent increases in genome sizes and gene numbers by different mechanisms.</title>
        <authorList>
            <person name="Ali S.S."/>
            <person name="Shao J."/>
            <person name="Lary D.J."/>
            <person name="Kronmiller B."/>
            <person name="Shen D."/>
            <person name="Strem M.D."/>
            <person name="Amoako-Attah I."/>
            <person name="Akrofi A.Y."/>
            <person name="Begoude B.A."/>
            <person name="Ten Hoopen G.M."/>
            <person name="Coulibaly K."/>
            <person name="Kebe B.I."/>
            <person name="Melnick R.L."/>
            <person name="Guiltinan M.J."/>
            <person name="Tyler B.M."/>
            <person name="Meinhardt L.W."/>
            <person name="Bailey B.A."/>
        </authorList>
    </citation>
    <scope>NUCLEOTIDE SEQUENCE [LARGE SCALE GENOMIC DNA]</scope>
    <source>
        <strain evidence="2">sbr112.9</strain>
    </source>
</reference>
<name>A0A2P4YIH2_9STRA</name>
<keyword evidence="2" id="KW-1185">Reference proteome</keyword>
<dbReference type="AlphaFoldDB" id="A0A2P4YIH2"/>
<dbReference type="EMBL" id="NCKW01002487">
    <property type="protein sequence ID" value="POM77573.1"/>
    <property type="molecule type" value="Genomic_DNA"/>
</dbReference>
<protein>
    <submittedName>
        <fullName evidence="1">Uncharacterized protein</fullName>
    </submittedName>
</protein>
<dbReference type="Proteomes" id="UP000237271">
    <property type="component" value="Unassembled WGS sequence"/>
</dbReference>
<gene>
    <name evidence="1" type="ORF">PHPALM_5025</name>
</gene>
<evidence type="ECO:0000313" key="1">
    <source>
        <dbReference type="EMBL" id="POM77573.1"/>
    </source>
</evidence>
<sequence length="152" mass="17241">MGALHCLGSGRTLFVDIAAARRVLLGPHRIHLKEFTRLRKKPEDRGWLYPVWGTPGYSREHHNSISGRRPVLEMGLLKEFHSSGVKSHLVFYVLDQHDLCIKFAHLIAKRQLHSVMEGLRQLSKSSADDERGYGSINSGTIYRNAAKKPRTT</sequence>
<comment type="caution">
    <text evidence="1">The sequence shown here is derived from an EMBL/GenBank/DDBJ whole genome shotgun (WGS) entry which is preliminary data.</text>
</comment>
<dbReference type="OrthoDB" id="126917at2759"/>